<proteinExistence type="predicted"/>
<keyword evidence="3" id="KW-1185">Reference proteome</keyword>
<protein>
    <submittedName>
        <fullName evidence="2">Uncharacterized protein</fullName>
    </submittedName>
</protein>
<evidence type="ECO:0000256" key="1">
    <source>
        <dbReference type="SAM" id="SignalP"/>
    </source>
</evidence>
<name>A0A9W9QB75_9EURO</name>
<evidence type="ECO:0000313" key="3">
    <source>
        <dbReference type="Proteomes" id="UP001147746"/>
    </source>
</evidence>
<feature type="chain" id="PRO_5040956399" evidence="1">
    <location>
        <begin position="20"/>
        <end position="163"/>
    </location>
</feature>
<dbReference type="AlphaFoldDB" id="A0A9W9QB75"/>
<evidence type="ECO:0000313" key="2">
    <source>
        <dbReference type="EMBL" id="KAJ5330509.1"/>
    </source>
</evidence>
<organism evidence="2 3">
    <name type="scientific">Penicillium atrosanguineum</name>
    <dbReference type="NCBI Taxonomy" id="1132637"/>
    <lineage>
        <taxon>Eukaryota</taxon>
        <taxon>Fungi</taxon>
        <taxon>Dikarya</taxon>
        <taxon>Ascomycota</taxon>
        <taxon>Pezizomycotina</taxon>
        <taxon>Eurotiomycetes</taxon>
        <taxon>Eurotiomycetidae</taxon>
        <taxon>Eurotiales</taxon>
        <taxon>Aspergillaceae</taxon>
        <taxon>Penicillium</taxon>
    </lineage>
</organism>
<dbReference type="Proteomes" id="UP001147746">
    <property type="component" value="Unassembled WGS sequence"/>
</dbReference>
<feature type="signal peptide" evidence="1">
    <location>
        <begin position="1"/>
        <end position="19"/>
    </location>
</feature>
<reference evidence="2" key="1">
    <citation type="submission" date="2022-12" db="EMBL/GenBank/DDBJ databases">
        <authorList>
            <person name="Petersen C."/>
        </authorList>
    </citation>
    <scope>NUCLEOTIDE SEQUENCE</scope>
    <source>
        <strain evidence="2">IBT 21472</strain>
    </source>
</reference>
<keyword evidence="1" id="KW-0732">Signal</keyword>
<accession>A0A9W9QB75</accession>
<reference evidence="2" key="2">
    <citation type="journal article" date="2023" name="IMA Fungus">
        <title>Comparative genomic study of the Penicillium genus elucidates a diverse pangenome and 15 lateral gene transfer events.</title>
        <authorList>
            <person name="Petersen C."/>
            <person name="Sorensen T."/>
            <person name="Nielsen M.R."/>
            <person name="Sondergaard T.E."/>
            <person name="Sorensen J.L."/>
            <person name="Fitzpatrick D.A."/>
            <person name="Frisvad J.C."/>
            <person name="Nielsen K.L."/>
        </authorList>
    </citation>
    <scope>NUCLEOTIDE SEQUENCE</scope>
    <source>
        <strain evidence="2">IBT 21472</strain>
    </source>
</reference>
<gene>
    <name evidence="2" type="ORF">N7476_000292</name>
</gene>
<dbReference type="EMBL" id="JAPZBO010000001">
    <property type="protein sequence ID" value="KAJ5330509.1"/>
    <property type="molecule type" value="Genomic_DNA"/>
</dbReference>
<comment type="caution">
    <text evidence="2">The sequence shown here is derived from an EMBL/GenBank/DDBJ whole genome shotgun (WGS) entry which is preliminary data.</text>
</comment>
<sequence>MAATTGLAMAALFAAHAVANPTSSDEMSKSSTQSAEPNCIYERGIAYMDSTPDNIDHLRDVRDEVCGVEARKCVRVSYQDHSGIFLCNYVGFPTCSRMENMIADQMKNSYSVTTKCGHLEQPALKIQQSCKLGDFYTFGIMGRSFQNTSDRIDYYISVAGAEP</sequence>